<dbReference type="Proteomes" id="UP001151760">
    <property type="component" value="Unassembled WGS sequence"/>
</dbReference>
<comment type="caution">
    <text evidence="2">The sequence shown here is derived from an EMBL/GenBank/DDBJ whole genome shotgun (WGS) entry which is preliminary data.</text>
</comment>
<reference evidence="2" key="1">
    <citation type="journal article" date="2022" name="Int. J. Mol. Sci.">
        <title>Draft Genome of Tanacetum Coccineum: Genomic Comparison of Closely Related Tanacetum-Family Plants.</title>
        <authorList>
            <person name="Yamashiro T."/>
            <person name="Shiraishi A."/>
            <person name="Nakayama K."/>
            <person name="Satake H."/>
        </authorList>
    </citation>
    <scope>NUCLEOTIDE SEQUENCE</scope>
</reference>
<gene>
    <name evidence="2" type="ORF">Tco_1078843</name>
</gene>
<dbReference type="EMBL" id="BQNB010019881">
    <property type="protein sequence ID" value="GJT89998.1"/>
    <property type="molecule type" value="Genomic_DNA"/>
</dbReference>
<reference evidence="2" key="2">
    <citation type="submission" date="2022-01" db="EMBL/GenBank/DDBJ databases">
        <authorList>
            <person name="Yamashiro T."/>
            <person name="Shiraishi A."/>
            <person name="Satake H."/>
            <person name="Nakayama K."/>
        </authorList>
    </citation>
    <scope>NUCLEOTIDE SEQUENCE</scope>
</reference>
<keyword evidence="3" id="KW-1185">Reference proteome</keyword>
<name>A0ABQ5HQF2_9ASTR</name>
<dbReference type="PANTHER" id="PTHR33240:SF15">
    <property type="entry name" value="GAG-PRO-LIKE PROTEIN"/>
    <property type="match status" value="1"/>
</dbReference>
<sequence>MISPTTYLTEFSGETICPLGQISLLVKIGDQGHFTYAWMNFMVVRSPSQHNGIIGRPGIRKIRAIPSMAHGMLKFPVEGGTVTLRSNRIIRMECAMISGPSTRPPEAGKILEEKIRVAIHPEYPEQTIAIGSTLTEKGRMLTCQTKEKRANTGKKQSNPRRSGKTGGCWDHEGSSLPQLAIQPGNGQEA</sequence>
<protein>
    <recommendedName>
        <fullName evidence="4">Reverse transcriptase domain-containing protein</fullName>
    </recommendedName>
</protein>
<dbReference type="PANTHER" id="PTHR33240">
    <property type="entry name" value="OS08G0508500 PROTEIN"/>
    <property type="match status" value="1"/>
</dbReference>
<evidence type="ECO:0000313" key="2">
    <source>
        <dbReference type="EMBL" id="GJT89998.1"/>
    </source>
</evidence>
<accession>A0ABQ5HQF2</accession>
<evidence type="ECO:0000313" key="3">
    <source>
        <dbReference type="Proteomes" id="UP001151760"/>
    </source>
</evidence>
<proteinExistence type="predicted"/>
<evidence type="ECO:0000256" key="1">
    <source>
        <dbReference type="SAM" id="MobiDB-lite"/>
    </source>
</evidence>
<organism evidence="2 3">
    <name type="scientific">Tanacetum coccineum</name>
    <dbReference type="NCBI Taxonomy" id="301880"/>
    <lineage>
        <taxon>Eukaryota</taxon>
        <taxon>Viridiplantae</taxon>
        <taxon>Streptophyta</taxon>
        <taxon>Embryophyta</taxon>
        <taxon>Tracheophyta</taxon>
        <taxon>Spermatophyta</taxon>
        <taxon>Magnoliopsida</taxon>
        <taxon>eudicotyledons</taxon>
        <taxon>Gunneridae</taxon>
        <taxon>Pentapetalae</taxon>
        <taxon>asterids</taxon>
        <taxon>campanulids</taxon>
        <taxon>Asterales</taxon>
        <taxon>Asteraceae</taxon>
        <taxon>Asteroideae</taxon>
        <taxon>Anthemideae</taxon>
        <taxon>Anthemidinae</taxon>
        <taxon>Tanacetum</taxon>
    </lineage>
</organism>
<feature type="region of interest" description="Disordered" evidence="1">
    <location>
        <begin position="145"/>
        <end position="189"/>
    </location>
</feature>
<evidence type="ECO:0008006" key="4">
    <source>
        <dbReference type="Google" id="ProtNLM"/>
    </source>
</evidence>